<proteinExistence type="predicted"/>
<gene>
    <name evidence="1" type="ORF">E4U09_006440</name>
</gene>
<dbReference type="EMBL" id="SRRH01000059">
    <property type="protein sequence ID" value="KAG6300692.1"/>
    <property type="molecule type" value="Genomic_DNA"/>
</dbReference>
<dbReference type="AlphaFoldDB" id="A0A9P7U3F8"/>
<comment type="caution">
    <text evidence="1">The sequence shown here is derived from an EMBL/GenBank/DDBJ whole genome shotgun (WGS) entry which is preliminary data.</text>
</comment>
<name>A0A9P7U3F8_9HYPO</name>
<evidence type="ECO:0000313" key="2">
    <source>
        <dbReference type="Proteomes" id="UP000707071"/>
    </source>
</evidence>
<protein>
    <submittedName>
        <fullName evidence="1">Uncharacterized protein</fullName>
    </submittedName>
</protein>
<organism evidence="1 2">
    <name type="scientific">Claviceps aff. purpurea</name>
    <dbReference type="NCBI Taxonomy" id="1967640"/>
    <lineage>
        <taxon>Eukaryota</taxon>
        <taxon>Fungi</taxon>
        <taxon>Dikarya</taxon>
        <taxon>Ascomycota</taxon>
        <taxon>Pezizomycotina</taxon>
        <taxon>Sordariomycetes</taxon>
        <taxon>Hypocreomycetidae</taxon>
        <taxon>Hypocreales</taxon>
        <taxon>Clavicipitaceae</taxon>
        <taxon>Claviceps</taxon>
    </lineage>
</organism>
<reference evidence="1 2" key="1">
    <citation type="journal article" date="2020" name="bioRxiv">
        <title>Whole genome comparisons of ergot fungi reveals the divergence and evolution of species within the genus Claviceps are the result of varying mechanisms driving genome evolution and host range expansion.</title>
        <authorList>
            <person name="Wyka S.A."/>
            <person name="Mondo S.J."/>
            <person name="Liu M."/>
            <person name="Dettman J."/>
            <person name="Nalam V."/>
            <person name="Broders K.D."/>
        </authorList>
    </citation>
    <scope>NUCLEOTIDE SEQUENCE [LARGE SCALE GENOMIC DNA]</scope>
    <source>
        <strain evidence="1 2">Clav52</strain>
    </source>
</reference>
<dbReference type="Proteomes" id="UP000707071">
    <property type="component" value="Unassembled WGS sequence"/>
</dbReference>
<evidence type="ECO:0000313" key="1">
    <source>
        <dbReference type="EMBL" id="KAG6300692.1"/>
    </source>
</evidence>
<accession>A0A9P7U3F8</accession>
<keyword evidence="2" id="KW-1185">Reference proteome</keyword>
<sequence>MHHADKKVRTVKGKLLLVVGGQSRRRRQNRISYLNYLPREYEHVSVPIPVAISGPGVVPELASVPTSYCIHDMDGRDEPEQKVPE</sequence>